<dbReference type="GO" id="GO:0005886">
    <property type="term" value="C:plasma membrane"/>
    <property type="evidence" value="ECO:0007669"/>
    <property type="project" value="UniProtKB-SubCell"/>
</dbReference>
<comment type="caution">
    <text evidence="7">The sequence shown here is derived from an EMBL/GenBank/DDBJ whole genome shotgun (WGS) entry which is preliminary data.</text>
</comment>
<dbReference type="InterPro" id="IPR002994">
    <property type="entry name" value="Surf1/Shy1"/>
</dbReference>
<keyword evidence="4 6" id="KW-1133">Transmembrane helix</keyword>
<dbReference type="InterPro" id="IPR045214">
    <property type="entry name" value="Surf1/Surf4"/>
</dbReference>
<keyword evidence="6" id="KW-1003">Cell membrane</keyword>
<organism evidence="7 8">
    <name type="scientific">Nesterenkonia sedimenti</name>
    <dbReference type="NCBI Taxonomy" id="1463632"/>
    <lineage>
        <taxon>Bacteria</taxon>
        <taxon>Bacillati</taxon>
        <taxon>Actinomycetota</taxon>
        <taxon>Actinomycetes</taxon>
        <taxon>Micrococcales</taxon>
        <taxon>Micrococcaceae</taxon>
        <taxon>Nesterenkonia</taxon>
    </lineage>
</organism>
<keyword evidence="3 6" id="KW-0812">Transmembrane</keyword>
<proteinExistence type="inferred from homology"/>
<dbReference type="PANTHER" id="PTHR23427:SF2">
    <property type="entry name" value="SURFEIT LOCUS PROTEIN 1"/>
    <property type="match status" value="1"/>
</dbReference>
<evidence type="ECO:0000256" key="6">
    <source>
        <dbReference type="RuleBase" id="RU363076"/>
    </source>
</evidence>
<evidence type="ECO:0000313" key="8">
    <source>
        <dbReference type="Proteomes" id="UP000523139"/>
    </source>
</evidence>
<protein>
    <recommendedName>
        <fullName evidence="6">SURF1-like protein</fullName>
    </recommendedName>
</protein>
<dbReference type="AlphaFoldDB" id="A0A7X8TIR4"/>
<reference evidence="7 8" key="1">
    <citation type="submission" date="2020-04" db="EMBL/GenBank/DDBJ databases">
        <title>Nesterenkonia sp. nov., isolated from marine sediment.</title>
        <authorList>
            <person name="Zhang G."/>
        </authorList>
    </citation>
    <scope>NUCLEOTIDE SEQUENCE [LARGE SCALE GENOMIC DNA]</scope>
    <source>
        <strain evidence="7 8">MY13</strain>
    </source>
</reference>
<dbReference type="PROSITE" id="PS51257">
    <property type="entry name" value="PROKAR_LIPOPROTEIN"/>
    <property type="match status" value="1"/>
</dbReference>
<evidence type="ECO:0000256" key="5">
    <source>
        <dbReference type="ARBA" id="ARBA00023136"/>
    </source>
</evidence>
<dbReference type="Pfam" id="PF02104">
    <property type="entry name" value="SURF1"/>
    <property type="match status" value="1"/>
</dbReference>
<evidence type="ECO:0000256" key="1">
    <source>
        <dbReference type="ARBA" id="ARBA00004370"/>
    </source>
</evidence>
<dbReference type="Proteomes" id="UP000523139">
    <property type="component" value="Unassembled WGS sequence"/>
</dbReference>
<sequence length="304" mass="33910">MKERYSFLISPVWLGWLAACVIFCAVCYLLGQWQLDRREGALEEINRVVSNYDEDPIPYSEARELFVEGADEDEWTVVTMSGQYMPEDSLLARNRGHGGQVGYEQLVPFREDSTGDVLVVSRGWLPTSSTDGSQPSFNPDPPEGDAEITVRLKPAEPAIDRGAPEGQLASVDLEEYASVVDYSVVEGAYGLMAEESPQPADVPYQLARPALDEGPHLGYSMQWVAFGLLSFVGWGYAARVHARNRDMELLEDAEDDGALAGSPAVSLSKQERLRELKRIRRQQSGKYSDEDAEDAWVEERLLNR</sequence>
<evidence type="ECO:0000256" key="2">
    <source>
        <dbReference type="ARBA" id="ARBA00007165"/>
    </source>
</evidence>
<dbReference type="RefSeq" id="WP_168886284.1">
    <property type="nucleotide sequence ID" value="NZ_JABAHY010000001.1"/>
</dbReference>
<evidence type="ECO:0000313" key="7">
    <source>
        <dbReference type="EMBL" id="NLS08803.1"/>
    </source>
</evidence>
<feature type="transmembrane region" description="Helical" evidence="6">
    <location>
        <begin position="12"/>
        <end position="31"/>
    </location>
</feature>
<dbReference type="PROSITE" id="PS50895">
    <property type="entry name" value="SURF1"/>
    <property type="match status" value="1"/>
</dbReference>
<keyword evidence="8" id="KW-1185">Reference proteome</keyword>
<accession>A0A7X8TIR4</accession>
<evidence type="ECO:0000256" key="4">
    <source>
        <dbReference type="ARBA" id="ARBA00022989"/>
    </source>
</evidence>
<keyword evidence="5 6" id="KW-0472">Membrane</keyword>
<dbReference type="EMBL" id="JABAHY010000001">
    <property type="protein sequence ID" value="NLS08803.1"/>
    <property type="molecule type" value="Genomic_DNA"/>
</dbReference>
<gene>
    <name evidence="7" type="ORF">HGQ17_02040</name>
</gene>
<name>A0A7X8TIR4_9MICC</name>
<comment type="caution">
    <text evidence="6">Lacks conserved residue(s) required for the propagation of feature annotation.</text>
</comment>
<evidence type="ECO:0000256" key="3">
    <source>
        <dbReference type="ARBA" id="ARBA00022692"/>
    </source>
</evidence>
<comment type="subcellular location">
    <subcellularLocation>
        <location evidence="6">Cell membrane</location>
        <topology evidence="6">Multi-pass membrane protein</topology>
    </subcellularLocation>
    <subcellularLocation>
        <location evidence="1">Membrane</location>
    </subcellularLocation>
</comment>
<comment type="similarity">
    <text evidence="2 6">Belongs to the SURF1 family.</text>
</comment>
<dbReference type="PANTHER" id="PTHR23427">
    <property type="entry name" value="SURFEIT LOCUS PROTEIN"/>
    <property type="match status" value="1"/>
</dbReference>
<dbReference type="CDD" id="cd06662">
    <property type="entry name" value="SURF1"/>
    <property type="match status" value="1"/>
</dbReference>